<evidence type="ECO:0000313" key="2">
    <source>
        <dbReference type="EMBL" id="SGY73661.1"/>
    </source>
</evidence>
<proteinExistence type="predicted"/>
<dbReference type="PANTHER" id="PTHR28020:SF1">
    <property type="entry name" value="YAP1-BINDING PROTEIN 1-RELATED"/>
    <property type="match status" value="1"/>
</dbReference>
<dbReference type="GO" id="GO:0005737">
    <property type="term" value="C:cytoplasm"/>
    <property type="evidence" value="ECO:0007669"/>
    <property type="project" value="TreeGrafter"/>
</dbReference>
<dbReference type="PANTHER" id="PTHR28020">
    <property type="entry name" value="YAP1-BINDING PROTEIN 1-RELATED"/>
    <property type="match status" value="1"/>
</dbReference>
<gene>
    <name evidence="2" type="primary">BQ5605_C005g03311</name>
    <name evidence="2" type="ORF">BQ5605_C005G03311</name>
</gene>
<dbReference type="InterPro" id="IPR013877">
    <property type="entry name" value="YAP-bd/ALF4/Glomulin"/>
</dbReference>
<dbReference type="AlphaFoldDB" id="A0A2X0MDM2"/>
<feature type="compositionally biased region" description="Polar residues" evidence="1">
    <location>
        <begin position="1"/>
        <end position="13"/>
    </location>
</feature>
<accession>A0A2X0MDM2</accession>
<sequence>MSTQSHVTPNPSWQDRLDQALSRPGPGPASTAELEALVSELERHAQAIQRQDGPSSLEHTPFDDPFPPLLLLTPLLALPADSAKAQLAQEAVNLFASHASAKEVVVALEEKIAQLGQASQEQRHVDEDSESGNDNEEHGRDPSPHSQLRELVALVDIYAHVFPRIKTAKPSRFLETATASVTSILRIHCAIHPVTASDAVVLAKMVVDFTETIITKTTWSDAQQQECHVLLRSHLFETAFNLALFFPVSLAETYFYSQVPHRRIPHRATPTLDPLVQQAWSTLIDFVRDRFYLELAQLFALAPSNRGAFELFIQVLARDPEDRIWVKTMGEDPEGDLNNGVYSRLLRKTLGLLIGIAREGSSGQGRVDEALFWLWWCVQGAAQEGEVVDEEVFFPLVEIISTLTSLSPAPSRRFIAFSLLTTLVLDLVPTEATQILSLKDLIETCPYSSLRSASIGILRKVLLRKFNEVDKLRNGIDQEKGGLWLSPLLLIEFEELFKIGPFDLNKFEEADEDRTKTIHEQLSLLYLLLSRDEADQTGIWKGFAKVEEEFLRPLRKRMAREEAGGVLGWGVLEVGLERVDTVVEGRGKRIE</sequence>
<dbReference type="GO" id="GO:0034599">
    <property type="term" value="P:cellular response to oxidative stress"/>
    <property type="evidence" value="ECO:0007669"/>
    <property type="project" value="InterPro"/>
</dbReference>
<dbReference type="STRING" id="796604.A0A2X0MDM2"/>
<dbReference type="Pfam" id="PF08568">
    <property type="entry name" value="Kinetochor_Ybp2"/>
    <property type="match status" value="2"/>
</dbReference>
<feature type="compositionally biased region" description="Polar residues" evidence="1">
    <location>
        <begin position="48"/>
        <end position="58"/>
    </location>
</feature>
<feature type="region of interest" description="Disordered" evidence="1">
    <location>
        <begin position="116"/>
        <end position="145"/>
    </location>
</feature>
<protein>
    <submittedName>
        <fullName evidence="2">BQ5605_C005g03311 protein</fullName>
    </submittedName>
</protein>
<dbReference type="InterPro" id="IPR040347">
    <property type="entry name" value="YBP1/2"/>
</dbReference>
<reference evidence="2 3" key="1">
    <citation type="submission" date="2016-11" db="EMBL/GenBank/DDBJ databases">
        <authorList>
            <person name="Jaros S."/>
            <person name="Januszkiewicz K."/>
            <person name="Wedrychowicz H."/>
        </authorList>
    </citation>
    <scope>NUCLEOTIDE SEQUENCE [LARGE SCALE GENOMIC DNA]</scope>
</reference>
<name>A0A2X0MDM2_9BASI</name>
<dbReference type="EMBL" id="FQNC01000047">
    <property type="protein sequence ID" value="SGY73661.1"/>
    <property type="molecule type" value="Genomic_DNA"/>
</dbReference>
<feature type="region of interest" description="Disordered" evidence="1">
    <location>
        <begin position="1"/>
        <end position="62"/>
    </location>
</feature>
<evidence type="ECO:0000256" key="1">
    <source>
        <dbReference type="SAM" id="MobiDB-lite"/>
    </source>
</evidence>
<keyword evidence="3" id="KW-1185">Reference proteome</keyword>
<organism evidence="2 3">
    <name type="scientific">Microbotryum silenes-dioicae</name>
    <dbReference type="NCBI Taxonomy" id="796604"/>
    <lineage>
        <taxon>Eukaryota</taxon>
        <taxon>Fungi</taxon>
        <taxon>Dikarya</taxon>
        <taxon>Basidiomycota</taxon>
        <taxon>Pucciniomycotina</taxon>
        <taxon>Microbotryomycetes</taxon>
        <taxon>Microbotryales</taxon>
        <taxon>Microbotryaceae</taxon>
        <taxon>Microbotryum</taxon>
    </lineage>
</organism>
<evidence type="ECO:0000313" key="3">
    <source>
        <dbReference type="Proteomes" id="UP000249464"/>
    </source>
</evidence>
<dbReference type="Proteomes" id="UP000249464">
    <property type="component" value="Unassembled WGS sequence"/>
</dbReference>